<accession>A0A1U7NIR2</accession>
<sequence>MAVELKRQNFTSRIYKPKGKFERQIGQNQKSEAHQSNKVQGPGEELLSMKMKSCVNRHRNKQQKAVDF</sequence>
<dbReference type="RefSeq" id="WP_075817691.1">
    <property type="nucleotide sequence ID" value="NZ_CAQPUY010000043.1"/>
</dbReference>
<comment type="caution">
    <text evidence="2">The sequence shown here is derived from an EMBL/GenBank/DDBJ whole genome shotgun (WGS) entry which is preliminary data.</text>
</comment>
<keyword evidence="3" id="KW-1185">Reference proteome</keyword>
<proteinExistence type="predicted"/>
<evidence type="ECO:0000256" key="1">
    <source>
        <dbReference type="SAM" id="MobiDB-lite"/>
    </source>
</evidence>
<protein>
    <submittedName>
        <fullName evidence="2">Uncharacterized protein</fullName>
    </submittedName>
</protein>
<dbReference type="Proteomes" id="UP000186341">
    <property type="component" value="Unassembled WGS sequence"/>
</dbReference>
<dbReference type="AlphaFoldDB" id="A0A1U7NIR2"/>
<feature type="compositionally biased region" description="Polar residues" evidence="1">
    <location>
        <begin position="25"/>
        <end position="39"/>
    </location>
</feature>
<name>A0A1U7NIR2_9FIRM</name>
<organism evidence="2 3">
    <name type="scientific">Ileibacterium valens</name>
    <dbReference type="NCBI Taxonomy" id="1862668"/>
    <lineage>
        <taxon>Bacteria</taxon>
        <taxon>Bacillati</taxon>
        <taxon>Bacillota</taxon>
        <taxon>Erysipelotrichia</taxon>
        <taxon>Erysipelotrichales</taxon>
        <taxon>Erysipelotrichaceae</taxon>
        <taxon>Ileibacterium</taxon>
    </lineage>
</organism>
<dbReference type="EMBL" id="MPJW01000048">
    <property type="protein sequence ID" value="OLU42598.1"/>
    <property type="molecule type" value="Genomic_DNA"/>
</dbReference>
<gene>
    <name evidence="2" type="ORF">BO222_01320</name>
</gene>
<reference evidence="2 3" key="1">
    <citation type="submission" date="2016-11" db="EMBL/GenBank/DDBJ databases">
        <title>Description of two novel members of the family Erysipelotrichaceae: Ileibacterium lipovorans gen. nov., sp. nov. and Dubosiella newyorkensis, gen. nov., sp. nov.</title>
        <authorList>
            <person name="Cox L.M."/>
            <person name="Sohn J."/>
            <person name="Tyrrell K.L."/>
            <person name="Citron D.M."/>
            <person name="Lawson P.A."/>
            <person name="Patel N.B."/>
            <person name="Iizumi T."/>
            <person name="Perez-Perez G.I."/>
            <person name="Goldstein E.J."/>
            <person name="Blaser M.J."/>
        </authorList>
    </citation>
    <scope>NUCLEOTIDE SEQUENCE [LARGE SCALE GENOMIC DNA]</scope>
    <source>
        <strain evidence="2 3">NYU-BL-A3</strain>
    </source>
</reference>
<evidence type="ECO:0000313" key="2">
    <source>
        <dbReference type="EMBL" id="OLU42598.1"/>
    </source>
</evidence>
<feature type="region of interest" description="Disordered" evidence="1">
    <location>
        <begin position="14"/>
        <end position="68"/>
    </location>
</feature>
<evidence type="ECO:0000313" key="3">
    <source>
        <dbReference type="Proteomes" id="UP000186341"/>
    </source>
</evidence>